<sequence length="153" mass="16676">MDQSKSKPKSKFMENFISASNIMPMKKMSRDENVNTPYFDKVMAEIANATPARQMIFGISSGWVCGFFAMKVGRSSALALGGGIILLQIASDKGFININWDKVNRSIDNVSTTIEVASQKQASWISKLLKFAENNTTFTGGLIGGFLIGLASH</sequence>
<dbReference type="GO" id="GO:0000422">
    <property type="term" value="P:autophagy of mitochondrion"/>
    <property type="evidence" value="ECO:0007669"/>
    <property type="project" value="TreeGrafter"/>
</dbReference>
<dbReference type="GO" id="GO:0005741">
    <property type="term" value="C:mitochondrial outer membrane"/>
    <property type="evidence" value="ECO:0007669"/>
    <property type="project" value="UniProtKB-SubCell"/>
</dbReference>
<evidence type="ECO:0000313" key="7">
    <source>
        <dbReference type="Proteomes" id="UP001431783"/>
    </source>
</evidence>
<dbReference type="Pfam" id="PF04930">
    <property type="entry name" value="FUN14"/>
    <property type="match status" value="1"/>
</dbReference>
<evidence type="ECO:0000313" key="6">
    <source>
        <dbReference type="EMBL" id="KAK9890258.1"/>
    </source>
</evidence>
<evidence type="ECO:0000256" key="1">
    <source>
        <dbReference type="ARBA" id="ARBA00004374"/>
    </source>
</evidence>
<proteinExistence type="inferred from homology"/>
<evidence type="ECO:0000256" key="2">
    <source>
        <dbReference type="ARBA" id="ARBA00009160"/>
    </source>
</evidence>
<organism evidence="6 7">
    <name type="scientific">Henosepilachna vigintioctopunctata</name>
    <dbReference type="NCBI Taxonomy" id="420089"/>
    <lineage>
        <taxon>Eukaryota</taxon>
        <taxon>Metazoa</taxon>
        <taxon>Ecdysozoa</taxon>
        <taxon>Arthropoda</taxon>
        <taxon>Hexapoda</taxon>
        <taxon>Insecta</taxon>
        <taxon>Pterygota</taxon>
        <taxon>Neoptera</taxon>
        <taxon>Endopterygota</taxon>
        <taxon>Coleoptera</taxon>
        <taxon>Polyphaga</taxon>
        <taxon>Cucujiformia</taxon>
        <taxon>Coccinelloidea</taxon>
        <taxon>Coccinellidae</taxon>
        <taxon>Epilachninae</taxon>
        <taxon>Epilachnini</taxon>
        <taxon>Henosepilachna</taxon>
    </lineage>
</organism>
<evidence type="ECO:0000256" key="3">
    <source>
        <dbReference type="ARBA" id="ARBA00022692"/>
    </source>
</evidence>
<accession>A0AAW1V5D8</accession>
<keyword evidence="4" id="KW-1133">Transmembrane helix</keyword>
<dbReference type="AlphaFoldDB" id="A0AAW1V5D8"/>
<dbReference type="EMBL" id="JARQZJ010000125">
    <property type="protein sequence ID" value="KAK9890258.1"/>
    <property type="molecule type" value="Genomic_DNA"/>
</dbReference>
<keyword evidence="3" id="KW-0812">Transmembrane</keyword>
<protein>
    <recommendedName>
        <fullName evidence="8">FUN14 domain-containing protein 1</fullName>
    </recommendedName>
</protein>
<comment type="subcellular location">
    <subcellularLocation>
        <location evidence="1">Mitochondrion outer membrane</location>
        <topology evidence="1">Multi-pass membrane protein</topology>
    </subcellularLocation>
</comment>
<comment type="caution">
    <text evidence="6">The sequence shown here is derived from an EMBL/GenBank/DDBJ whole genome shotgun (WGS) entry which is preliminary data.</text>
</comment>
<dbReference type="Proteomes" id="UP001431783">
    <property type="component" value="Unassembled WGS sequence"/>
</dbReference>
<name>A0AAW1V5D8_9CUCU</name>
<comment type="similarity">
    <text evidence="2">Belongs to the FUN14 family.</text>
</comment>
<evidence type="ECO:0000256" key="4">
    <source>
        <dbReference type="ARBA" id="ARBA00022989"/>
    </source>
</evidence>
<keyword evidence="7" id="KW-1185">Reference proteome</keyword>
<reference evidence="6 7" key="1">
    <citation type="submission" date="2023-03" db="EMBL/GenBank/DDBJ databases">
        <title>Genome insight into feeding habits of ladybird beetles.</title>
        <authorList>
            <person name="Li H.-S."/>
            <person name="Huang Y.-H."/>
            <person name="Pang H."/>
        </authorList>
    </citation>
    <scope>NUCLEOTIDE SEQUENCE [LARGE SCALE GENOMIC DNA]</scope>
    <source>
        <strain evidence="6">SYSU_2023b</strain>
        <tissue evidence="6">Whole body</tissue>
    </source>
</reference>
<dbReference type="PANTHER" id="PTHR21346">
    <property type="entry name" value="FUN14 DOMAIN CONTAINING"/>
    <property type="match status" value="1"/>
</dbReference>
<gene>
    <name evidence="6" type="ORF">WA026_010368</name>
</gene>
<keyword evidence="5" id="KW-0472">Membrane</keyword>
<evidence type="ECO:0008006" key="8">
    <source>
        <dbReference type="Google" id="ProtNLM"/>
    </source>
</evidence>
<evidence type="ECO:0000256" key="5">
    <source>
        <dbReference type="ARBA" id="ARBA00023136"/>
    </source>
</evidence>
<dbReference type="InterPro" id="IPR007014">
    <property type="entry name" value="FUN14"/>
</dbReference>
<dbReference type="PANTHER" id="PTHR21346:SF0">
    <property type="entry name" value="RE45833P"/>
    <property type="match status" value="1"/>
</dbReference>